<dbReference type="Gene3D" id="3.90.190.10">
    <property type="entry name" value="Protein tyrosine phosphatase superfamily"/>
    <property type="match status" value="1"/>
</dbReference>
<accession>A0AAC8YDP0</accession>
<sequence length="267" mass="28850">MSTTQATHPQEIGWIELDGVHNMRDLAGIRAGDGRRIRAHRLIRSDNLDRLTPAAVEKLVNRIGVSDVIDLRTNFELTRIGSGPLTQDPRVAVTTGSLYPEDDGLSTTPPWQAEMSVMTPTTRTEAMALHYLDYLEGRPDTVLQDMRVISAARGAVVVHCAAGKDRTGTIIGLTLSLIGAPRESILADYAATNQRLDRIMASLGEAAAAGSATRGAYSDEQQSTPPEIMDATLDLLESRHGGAASYLRSIGWTPADQARLEAHLLDD</sequence>
<gene>
    <name evidence="3" type="ORF">A8L58_03625</name>
    <name evidence="2" type="ORF">AXH35_02160</name>
</gene>
<proteinExistence type="predicted"/>
<name>A0AAC8YDP0_9ACTN</name>
<dbReference type="Proteomes" id="UP000178666">
    <property type="component" value="Chromosome"/>
</dbReference>
<dbReference type="SUPFAM" id="SSF52799">
    <property type="entry name" value="(Phosphotyrosine protein) phosphatases II"/>
    <property type="match status" value="1"/>
</dbReference>
<dbReference type="AlphaFoldDB" id="A0AAC8YDP0"/>
<organism evidence="2 4">
    <name type="scientific">Acidipropionibacterium acidipropionici</name>
    <dbReference type="NCBI Taxonomy" id="1748"/>
    <lineage>
        <taxon>Bacteria</taxon>
        <taxon>Bacillati</taxon>
        <taxon>Actinomycetota</taxon>
        <taxon>Actinomycetes</taxon>
        <taxon>Propionibacteriales</taxon>
        <taxon>Propionibacteriaceae</taxon>
        <taxon>Acidipropionibacterium</taxon>
    </lineage>
</organism>
<evidence type="ECO:0000313" key="5">
    <source>
        <dbReference type="Proteomes" id="UP000178666"/>
    </source>
</evidence>
<dbReference type="InterPro" id="IPR000387">
    <property type="entry name" value="Tyr_Pase_dom"/>
</dbReference>
<dbReference type="EMBL" id="CP015970">
    <property type="protein sequence ID" value="AOZ45952.1"/>
    <property type="molecule type" value="Genomic_DNA"/>
</dbReference>
<protein>
    <recommendedName>
        <fullName evidence="1">Tyrosine specific protein phosphatases domain-containing protein</fullName>
    </recommendedName>
</protein>
<evidence type="ECO:0000313" key="2">
    <source>
        <dbReference type="EMBL" id="AMS04459.1"/>
    </source>
</evidence>
<feature type="domain" description="Tyrosine specific protein phosphatases" evidence="1">
    <location>
        <begin position="140"/>
        <end position="198"/>
    </location>
</feature>
<dbReference type="EMBL" id="CP014352">
    <property type="protein sequence ID" value="AMS04459.1"/>
    <property type="molecule type" value="Genomic_DNA"/>
</dbReference>
<dbReference type="Proteomes" id="UP000075221">
    <property type="component" value="Chromosome"/>
</dbReference>
<evidence type="ECO:0000313" key="3">
    <source>
        <dbReference type="EMBL" id="AOZ45952.1"/>
    </source>
</evidence>
<dbReference type="GO" id="GO:0004721">
    <property type="term" value="F:phosphoprotein phosphatase activity"/>
    <property type="evidence" value="ECO:0007669"/>
    <property type="project" value="InterPro"/>
</dbReference>
<evidence type="ECO:0000313" key="4">
    <source>
        <dbReference type="Proteomes" id="UP000075221"/>
    </source>
</evidence>
<reference evidence="3 5" key="1">
    <citation type="journal article" date="2016" name="Plant Dis.">
        <title>Improved production of propionic acid using genome shuffling.</title>
        <authorList>
            <person name="Luna-Flores C.H."/>
            <person name="Palfreyman R.W."/>
            <person name="Kromer J.O."/>
            <person name="Nielsen L.K."/>
            <person name="Marcellin E."/>
        </authorList>
    </citation>
    <scope>NUCLEOTIDE SEQUENCE [LARGE SCALE GENOMIC DNA]</scope>
    <source>
        <strain evidence="3 5">F3E8</strain>
    </source>
</reference>
<dbReference type="RefSeq" id="WP_062818920.1">
    <property type="nucleotide sequence ID" value="NZ_CP014352.1"/>
</dbReference>
<keyword evidence="5" id="KW-1185">Reference proteome</keyword>
<evidence type="ECO:0000259" key="1">
    <source>
        <dbReference type="PROSITE" id="PS50056"/>
    </source>
</evidence>
<dbReference type="PROSITE" id="PS00383">
    <property type="entry name" value="TYR_PHOSPHATASE_1"/>
    <property type="match status" value="1"/>
</dbReference>
<dbReference type="Pfam" id="PF13350">
    <property type="entry name" value="Y_phosphatase3"/>
    <property type="match status" value="1"/>
</dbReference>
<dbReference type="PROSITE" id="PS50056">
    <property type="entry name" value="TYR_PHOSPHATASE_2"/>
    <property type="match status" value="1"/>
</dbReference>
<reference evidence="2 4" key="2">
    <citation type="submission" date="2016-02" db="EMBL/GenBank/DDBJ databases">
        <title>Complete Genome Sequence of Propionibacterium acidipropionici ATCC 55737.</title>
        <authorList>
            <person name="Luna Flores C.H."/>
            <person name="Nielsen L.K."/>
            <person name="Marcellin E."/>
        </authorList>
    </citation>
    <scope>NUCLEOTIDE SEQUENCE [LARGE SCALE GENOMIC DNA]</scope>
    <source>
        <strain evidence="2 4">ATCC 55737</strain>
    </source>
</reference>
<dbReference type="InterPro" id="IPR029021">
    <property type="entry name" value="Prot-tyrosine_phosphatase-like"/>
</dbReference>
<dbReference type="InterPro" id="IPR016130">
    <property type="entry name" value="Tyr_Pase_AS"/>
</dbReference>
<dbReference type="InterPro" id="IPR026893">
    <property type="entry name" value="Tyr/Ser_Pase_IphP-type"/>
</dbReference>